<dbReference type="EMBL" id="CAJNOJ010000075">
    <property type="protein sequence ID" value="CAF1042813.1"/>
    <property type="molecule type" value="Genomic_DNA"/>
</dbReference>
<keyword evidence="2" id="KW-0732">Signal</keyword>
<accession>A0A814JUP6</accession>
<sequence length="502" mass="58668">MNIFLNLLYFFYSVECIINLTDIGYRGISITWRRLKSNDFNQISMELLVTLALSDKSSDLCDYYHSKSIPIESYLGLQCLNSSDQCQSWSFQLSNMECYSKLHEYPRSLLFYTVDLVTSSSNDLSYEFRFPFANSSCCWNNFDVTKTPVELISFMNISEVNSPPMTRFPKHISINIYETFLYSLQVFDPDGDFFQCTSSLSTVSIVDPCSLTIPANTFNVNHQDDEILIKIEIIEYTNSAKDQIRSRLPYQIIGYLNDEDKTGQCLKTPSIALLNIENDLIYTFFNESIHIDLISRSQCDIEMNECSMISAFQWKVKSIVETTIEDQIQIQFEWTPRIVEQCGFHTHCIRCFDQLDNFNEKCLQIFINGFDCRKFSEFTKKYLSMNKNLENRTNSNQSCSWSPFTIWNRINETIYRRNRTCRETFHSEKTCSFCFGSSVQYQSSLTFLKDFDLFEQSLLTPTRAQSTRKILFIATIFWIIAFLIASAFSIFYAIRNKTKTLR</sequence>
<feature type="transmembrane region" description="Helical" evidence="1">
    <location>
        <begin position="470"/>
        <end position="494"/>
    </location>
</feature>
<dbReference type="OrthoDB" id="10012666at2759"/>
<feature type="chain" id="PRO_5033034230" evidence="2">
    <location>
        <begin position="17"/>
        <end position="502"/>
    </location>
</feature>
<dbReference type="AlphaFoldDB" id="A0A814JUP6"/>
<evidence type="ECO:0000256" key="2">
    <source>
        <dbReference type="SAM" id="SignalP"/>
    </source>
</evidence>
<evidence type="ECO:0000313" key="4">
    <source>
        <dbReference type="Proteomes" id="UP000663852"/>
    </source>
</evidence>
<gene>
    <name evidence="3" type="ORF">EDS130_LOCUS17014</name>
</gene>
<reference evidence="3" key="1">
    <citation type="submission" date="2021-02" db="EMBL/GenBank/DDBJ databases">
        <authorList>
            <person name="Nowell W R."/>
        </authorList>
    </citation>
    <scope>NUCLEOTIDE SEQUENCE</scope>
</reference>
<keyword evidence="1" id="KW-0472">Membrane</keyword>
<feature type="signal peptide" evidence="2">
    <location>
        <begin position="1"/>
        <end position="16"/>
    </location>
</feature>
<evidence type="ECO:0000313" key="3">
    <source>
        <dbReference type="EMBL" id="CAF1042813.1"/>
    </source>
</evidence>
<organism evidence="3 4">
    <name type="scientific">Adineta ricciae</name>
    <name type="common">Rotifer</name>
    <dbReference type="NCBI Taxonomy" id="249248"/>
    <lineage>
        <taxon>Eukaryota</taxon>
        <taxon>Metazoa</taxon>
        <taxon>Spiralia</taxon>
        <taxon>Gnathifera</taxon>
        <taxon>Rotifera</taxon>
        <taxon>Eurotatoria</taxon>
        <taxon>Bdelloidea</taxon>
        <taxon>Adinetida</taxon>
        <taxon>Adinetidae</taxon>
        <taxon>Adineta</taxon>
    </lineage>
</organism>
<keyword evidence="1" id="KW-1133">Transmembrane helix</keyword>
<evidence type="ECO:0000256" key="1">
    <source>
        <dbReference type="SAM" id="Phobius"/>
    </source>
</evidence>
<comment type="caution">
    <text evidence="3">The sequence shown here is derived from an EMBL/GenBank/DDBJ whole genome shotgun (WGS) entry which is preliminary data.</text>
</comment>
<name>A0A814JUP6_ADIRI</name>
<dbReference type="Proteomes" id="UP000663852">
    <property type="component" value="Unassembled WGS sequence"/>
</dbReference>
<protein>
    <submittedName>
        <fullName evidence="3">Uncharacterized protein</fullName>
    </submittedName>
</protein>
<proteinExistence type="predicted"/>
<keyword evidence="1" id="KW-0812">Transmembrane</keyword>